<dbReference type="GO" id="GO:0006032">
    <property type="term" value="P:chitin catabolic process"/>
    <property type="evidence" value="ECO:0007669"/>
    <property type="project" value="TreeGrafter"/>
</dbReference>
<dbReference type="SMART" id="SM00636">
    <property type="entry name" value="Glyco_18"/>
    <property type="match status" value="2"/>
</dbReference>
<keyword evidence="9" id="KW-1185">Reference proteome</keyword>
<dbReference type="STRING" id="400727.A0A2T7P854"/>
<feature type="chain" id="PRO_5015742769" description="GH18 domain-containing protein" evidence="6">
    <location>
        <begin position="25"/>
        <end position="787"/>
    </location>
</feature>
<feature type="domain" description="GH18" evidence="7">
    <location>
        <begin position="421"/>
        <end position="786"/>
    </location>
</feature>
<dbReference type="PROSITE" id="PS51910">
    <property type="entry name" value="GH18_2"/>
    <property type="match status" value="2"/>
</dbReference>
<name>A0A2T7P854_POMCA</name>
<dbReference type="InterPro" id="IPR050314">
    <property type="entry name" value="Glycosyl_Hydrlase_18"/>
</dbReference>
<keyword evidence="4 5" id="KW-0326">Glycosidase</keyword>
<dbReference type="Gene3D" id="3.10.50.10">
    <property type="match status" value="2"/>
</dbReference>
<evidence type="ECO:0000256" key="2">
    <source>
        <dbReference type="ARBA" id="ARBA00022801"/>
    </source>
</evidence>
<dbReference type="InterPro" id="IPR011583">
    <property type="entry name" value="Chitinase_II/V-like_cat"/>
</dbReference>
<dbReference type="InterPro" id="IPR017853">
    <property type="entry name" value="GH"/>
</dbReference>
<evidence type="ECO:0000313" key="9">
    <source>
        <dbReference type="Proteomes" id="UP000245119"/>
    </source>
</evidence>
<evidence type="ECO:0000313" key="8">
    <source>
        <dbReference type="EMBL" id="PVD29612.1"/>
    </source>
</evidence>
<evidence type="ECO:0000256" key="1">
    <source>
        <dbReference type="ARBA" id="ARBA00022729"/>
    </source>
</evidence>
<evidence type="ECO:0000256" key="6">
    <source>
        <dbReference type="SAM" id="SignalP"/>
    </source>
</evidence>
<evidence type="ECO:0000256" key="5">
    <source>
        <dbReference type="RuleBase" id="RU000489"/>
    </source>
</evidence>
<feature type="domain" description="GH18" evidence="7">
    <location>
        <begin position="25"/>
        <end position="395"/>
    </location>
</feature>
<dbReference type="InterPro" id="IPR001223">
    <property type="entry name" value="Glyco_hydro18_cat"/>
</dbReference>
<dbReference type="Proteomes" id="UP000245119">
    <property type="component" value="Linkage Group LG5"/>
</dbReference>
<organism evidence="8 9">
    <name type="scientific">Pomacea canaliculata</name>
    <name type="common">Golden apple snail</name>
    <dbReference type="NCBI Taxonomy" id="400727"/>
    <lineage>
        <taxon>Eukaryota</taxon>
        <taxon>Metazoa</taxon>
        <taxon>Spiralia</taxon>
        <taxon>Lophotrochozoa</taxon>
        <taxon>Mollusca</taxon>
        <taxon>Gastropoda</taxon>
        <taxon>Caenogastropoda</taxon>
        <taxon>Architaenioglossa</taxon>
        <taxon>Ampullarioidea</taxon>
        <taxon>Ampullariidae</taxon>
        <taxon>Pomacea</taxon>
    </lineage>
</organism>
<dbReference type="PANTHER" id="PTHR11177:SF317">
    <property type="entry name" value="CHITINASE 12-RELATED"/>
    <property type="match status" value="1"/>
</dbReference>
<dbReference type="GO" id="GO:0005975">
    <property type="term" value="P:carbohydrate metabolic process"/>
    <property type="evidence" value="ECO:0007669"/>
    <property type="project" value="InterPro"/>
</dbReference>
<keyword evidence="3" id="KW-1015">Disulfide bond</keyword>
<dbReference type="AlphaFoldDB" id="A0A2T7P854"/>
<dbReference type="EMBL" id="PZQS01000005">
    <property type="protein sequence ID" value="PVD29612.1"/>
    <property type="molecule type" value="Genomic_DNA"/>
</dbReference>
<dbReference type="Pfam" id="PF00704">
    <property type="entry name" value="Glyco_hydro_18"/>
    <property type="match status" value="2"/>
</dbReference>
<dbReference type="FunFam" id="3.10.50.10:FF:000001">
    <property type="entry name" value="Chitinase 3-like 1"/>
    <property type="match status" value="2"/>
</dbReference>
<reference evidence="8 9" key="1">
    <citation type="submission" date="2018-04" db="EMBL/GenBank/DDBJ databases">
        <title>The genome of golden apple snail Pomacea canaliculata provides insight into stress tolerance and invasive adaptation.</title>
        <authorList>
            <person name="Liu C."/>
            <person name="Liu B."/>
            <person name="Ren Y."/>
            <person name="Zhang Y."/>
            <person name="Wang H."/>
            <person name="Li S."/>
            <person name="Jiang F."/>
            <person name="Yin L."/>
            <person name="Zhang G."/>
            <person name="Qian W."/>
            <person name="Fan W."/>
        </authorList>
    </citation>
    <scope>NUCLEOTIDE SEQUENCE [LARGE SCALE GENOMIC DNA]</scope>
    <source>
        <strain evidence="8">SZHN2017</strain>
        <tissue evidence="8">Muscle</tissue>
    </source>
</reference>
<protein>
    <recommendedName>
        <fullName evidence="7">GH18 domain-containing protein</fullName>
    </recommendedName>
</protein>
<dbReference type="FunFam" id="3.20.20.80:FF:000007">
    <property type="entry name" value="Acidic mammalian chitinase"/>
    <property type="match status" value="2"/>
</dbReference>
<dbReference type="InterPro" id="IPR029070">
    <property type="entry name" value="Chitinase_insertion_sf"/>
</dbReference>
<gene>
    <name evidence="8" type="ORF">C0Q70_08867</name>
</gene>
<keyword evidence="2 5" id="KW-0378">Hydrolase</keyword>
<feature type="signal peptide" evidence="6">
    <location>
        <begin position="1"/>
        <end position="24"/>
    </location>
</feature>
<dbReference type="GO" id="GO:0005576">
    <property type="term" value="C:extracellular region"/>
    <property type="evidence" value="ECO:0007669"/>
    <property type="project" value="TreeGrafter"/>
</dbReference>
<accession>A0A2T7P854</accession>
<dbReference type="GO" id="GO:0008061">
    <property type="term" value="F:chitin binding"/>
    <property type="evidence" value="ECO:0007669"/>
    <property type="project" value="InterPro"/>
</dbReference>
<dbReference type="SUPFAM" id="SSF51445">
    <property type="entry name" value="(Trans)glycosidases"/>
    <property type="match status" value="2"/>
</dbReference>
<dbReference type="PANTHER" id="PTHR11177">
    <property type="entry name" value="CHITINASE"/>
    <property type="match status" value="1"/>
</dbReference>
<comment type="caution">
    <text evidence="8">The sequence shown here is derived from an EMBL/GenBank/DDBJ whole genome shotgun (WGS) entry which is preliminary data.</text>
</comment>
<evidence type="ECO:0000259" key="7">
    <source>
        <dbReference type="PROSITE" id="PS51910"/>
    </source>
</evidence>
<evidence type="ECO:0000256" key="4">
    <source>
        <dbReference type="ARBA" id="ARBA00023295"/>
    </source>
</evidence>
<evidence type="ECO:0000256" key="3">
    <source>
        <dbReference type="ARBA" id="ARBA00023157"/>
    </source>
</evidence>
<sequence length="787" mass="85855">MKVAICCGLLAGLLHLLAVTQTEAFVITCFVTLWTRYRKQPATFLPEDVDTNRCTHLIVAFASLDSTGLNIIPQETSDLDIYTRLAALKTQKPDLKVLLSIGGWSMGSEEFTALVSSSLNMQRFLAGALPFLRRHGFDGLDINWEYPADRGSPPGDKQRFTSLIQAVSLAFQEEIRGELRSRLLLSVTVAPARWRVQQSYELEEIATAVDFINLMVYDLHGSWELKVDHHSALYPSTSIAPEGSVNSIMDYITTITRNRGKLVLGLPFYGRSFLLSDPRNTSIGAAATGPGPMGQFSQEAGVLTYFEICKLITDYPTSVTISRVPGTSLEPFIVDSTRWTGYDDTTSVREKVRYALHLELGGVFVWAIDMDDFHGLCGQGRYPMLTAIEEELVTDTPGPGNMMLLAALLTISSAFLSVNGFRVVCYVQAWAHWRAGSIKFIPAKIDTTRCTHVVYYLAELDTTSLTIIPHDSGDPDMYSQLAALKTQHPNITNLIAVGGWNLGVEKWDTIVSSEDNINTFATNAVQFLRTNNFDGVVIDWEYPGDRGSPAADKQKYTQLLTALKAAFVKDAADTGKPRLLLTALISPSQYRVQMSYELAELIKLVDYFDLSTYGLHGYWETTTGHPSALYSPSGGQDAIDPQIQFILSNSVPAGMLNLGISTSGTSYTLADPTSTDVVAAATGAGAAGSLMKQEGVLAYFEICKILQAGGATNGTLTGSKAPYIIENGRWTGYDDVASVQEKVDYAVAKGLGGIMLYTIDLDDFNDICGDGKYPLLTAATDRVPVVG</sequence>
<dbReference type="PROSITE" id="PS01095">
    <property type="entry name" value="GH18_1"/>
    <property type="match status" value="1"/>
</dbReference>
<dbReference type="GO" id="GO:0004568">
    <property type="term" value="F:chitinase activity"/>
    <property type="evidence" value="ECO:0007669"/>
    <property type="project" value="TreeGrafter"/>
</dbReference>
<dbReference type="SUPFAM" id="SSF54556">
    <property type="entry name" value="Chitinase insertion domain"/>
    <property type="match status" value="2"/>
</dbReference>
<keyword evidence="1 6" id="KW-0732">Signal</keyword>
<dbReference type="InterPro" id="IPR001579">
    <property type="entry name" value="Glyco_hydro_18_chit_AS"/>
</dbReference>
<proteinExistence type="predicted"/>
<dbReference type="OrthoDB" id="76388at2759"/>
<dbReference type="Gene3D" id="3.20.20.80">
    <property type="entry name" value="Glycosidases"/>
    <property type="match status" value="2"/>
</dbReference>